<feature type="region of interest" description="Disordered" evidence="1">
    <location>
        <begin position="32"/>
        <end position="72"/>
    </location>
</feature>
<dbReference type="AlphaFoldDB" id="A0A8S1KS22"/>
<evidence type="ECO:0000313" key="3">
    <source>
        <dbReference type="Proteomes" id="UP000688137"/>
    </source>
</evidence>
<evidence type="ECO:0000313" key="2">
    <source>
        <dbReference type="EMBL" id="CAD8056062.1"/>
    </source>
</evidence>
<sequence length="120" mass="14013">MGNATTKLNRKFDGWLKKAYSYIFKEEELSEISDEALSDNEQNQSTSDSQQNNEPENKQDQELDQEIDENVSTHSYQMESIIYTSITKEELLQDKRKASILLLSEFDPKRVCLNKENNKE</sequence>
<dbReference type="Proteomes" id="UP000688137">
    <property type="component" value="Unassembled WGS sequence"/>
</dbReference>
<organism evidence="2 3">
    <name type="scientific">Paramecium primaurelia</name>
    <dbReference type="NCBI Taxonomy" id="5886"/>
    <lineage>
        <taxon>Eukaryota</taxon>
        <taxon>Sar</taxon>
        <taxon>Alveolata</taxon>
        <taxon>Ciliophora</taxon>
        <taxon>Intramacronucleata</taxon>
        <taxon>Oligohymenophorea</taxon>
        <taxon>Peniculida</taxon>
        <taxon>Parameciidae</taxon>
        <taxon>Paramecium</taxon>
    </lineage>
</organism>
<dbReference type="EMBL" id="CAJJDM010000022">
    <property type="protein sequence ID" value="CAD8056062.1"/>
    <property type="molecule type" value="Genomic_DNA"/>
</dbReference>
<name>A0A8S1KS22_PARPR</name>
<feature type="compositionally biased region" description="Low complexity" evidence="1">
    <location>
        <begin position="39"/>
        <end position="54"/>
    </location>
</feature>
<keyword evidence="3" id="KW-1185">Reference proteome</keyword>
<accession>A0A8S1KS22</accession>
<reference evidence="2" key="1">
    <citation type="submission" date="2021-01" db="EMBL/GenBank/DDBJ databases">
        <authorList>
            <consortium name="Genoscope - CEA"/>
            <person name="William W."/>
        </authorList>
    </citation>
    <scope>NUCLEOTIDE SEQUENCE</scope>
</reference>
<proteinExistence type="predicted"/>
<comment type="caution">
    <text evidence="2">The sequence shown here is derived from an EMBL/GenBank/DDBJ whole genome shotgun (WGS) entry which is preliminary data.</text>
</comment>
<dbReference type="OMA" id="THSYQME"/>
<gene>
    <name evidence="2" type="ORF">PPRIM_AZ9-3.1.T0240122</name>
</gene>
<protein>
    <submittedName>
        <fullName evidence="2">Uncharacterized protein</fullName>
    </submittedName>
</protein>
<evidence type="ECO:0000256" key="1">
    <source>
        <dbReference type="SAM" id="MobiDB-lite"/>
    </source>
</evidence>